<dbReference type="PANTHER" id="PTHR19304">
    <property type="entry name" value="CYCLIC-AMP RESPONSE ELEMENT BINDING PROTEIN"/>
    <property type="match status" value="1"/>
</dbReference>
<dbReference type="GO" id="GO:0003700">
    <property type="term" value="F:DNA-binding transcription factor activity"/>
    <property type="evidence" value="ECO:0007669"/>
    <property type="project" value="InterPro"/>
</dbReference>
<evidence type="ECO:0000313" key="9">
    <source>
        <dbReference type="Proteomes" id="UP000007129"/>
    </source>
</evidence>
<dbReference type="InterPro" id="IPR046347">
    <property type="entry name" value="bZIP_sf"/>
</dbReference>
<evidence type="ECO:0000256" key="4">
    <source>
        <dbReference type="ARBA" id="ARBA00023163"/>
    </source>
</evidence>
<dbReference type="CDD" id="cd14687">
    <property type="entry name" value="bZIP_ATF2"/>
    <property type="match status" value="1"/>
</dbReference>
<dbReference type="InterPro" id="IPR004827">
    <property type="entry name" value="bZIP"/>
</dbReference>
<name>K2R2S9_MACPH</name>
<organism evidence="8 9">
    <name type="scientific">Macrophomina phaseolina (strain MS6)</name>
    <name type="common">Charcoal rot fungus</name>
    <dbReference type="NCBI Taxonomy" id="1126212"/>
    <lineage>
        <taxon>Eukaryota</taxon>
        <taxon>Fungi</taxon>
        <taxon>Dikarya</taxon>
        <taxon>Ascomycota</taxon>
        <taxon>Pezizomycotina</taxon>
        <taxon>Dothideomycetes</taxon>
        <taxon>Dothideomycetes incertae sedis</taxon>
        <taxon>Botryosphaeriales</taxon>
        <taxon>Botryosphaeriaceae</taxon>
        <taxon>Macrophomina</taxon>
    </lineage>
</organism>
<accession>K2R2S9</accession>
<feature type="compositionally biased region" description="Basic and acidic residues" evidence="6">
    <location>
        <begin position="142"/>
        <end position="153"/>
    </location>
</feature>
<dbReference type="PRINTS" id="PR00043">
    <property type="entry name" value="LEUZIPPRJUN"/>
</dbReference>
<dbReference type="eggNOG" id="KOG1414">
    <property type="taxonomic scope" value="Eukaryota"/>
</dbReference>
<keyword evidence="3" id="KW-0238">DNA-binding</keyword>
<dbReference type="SMART" id="SM00338">
    <property type="entry name" value="BRLZ"/>
    <property type="match status" value="1"/>
</dbReference>
<evidence type="ECO:0000256" key="6">
    <source>
        <dbReference type="SAM" id="MobiDB-lite"/>
    </source>
</evidence>
<reference evidence="8 9" key="1">
    <citation type="journal article" date="2012" name="BMC Genomics">
        <title>Tools to kill: Genome of one of the most destructive plant pathogenic fungi Macrophomina phaseolina.</title>
        <authorList>
            <person name="Islam M.S."/>
            <person name="Haque M.S."/>
            <person name="Islam M.M."/>
            <person name="Emdad E.M."/>
            <person name="Halim A."/>
            <person name="Hossen Q.M.M."/>
            <person name="Hossain M.Z."/>
            <person name="Ahmed B."/>
            <person name="Rahim S."/>
            <person name="Rahman M.S."/>
            <person name="Alam M.M."/>
            <person name="Hou S."/>
            <person name="Wan X."/>
            <person name="Saito J.A."/>
            <person name="Alam M."/>
        </authorList>
    </citation>
    <scope>NUCLEOTIDE SEQUENCE [LARGE SCALE GENOMIC DNA]</scope>
    <source>
        <strain evidence="8 9">MS6</strain>
    </source>
</reference>
<dbReference type="GO" id="GO:0005634">
    <property type="term" value="C:nucleus"/>
    <property type="evidence" value="ECO:0007669"/>
    <property type="project" value="UniProtKB-SubCell"/>
</dbReference>
<comment type="subcellular location">
    <subcellularLocation>
        <location evidence="1">Nucleus</location>
    </subcellularLocation>
</comment>
<evidence type="ECO:0000256" key="3">
    <source>
        <dbReference type="ARBA" id="ARBA00023125"/>
    </source>
</evidence>
<dbReference type="STRING" id="1126212.K2R2S9"/>
<evidence type="ECO:0000259" key="7">
    <source>
        <dbReference type="PROSITE" id="PS50217"/>
    </source>
</evidence>
<dbReference type="GO" id="GO:0003677">
    <property type="term" value="F:DNA binding"/>
    <property type="evidence" value="ECO:0007669"/>
    <property type="project" value="UniProtKB-KW"/>
</dbReference>
<feature type="region of interest" description="Disordered" evidence="6">
    <location>
        <begin position="278"/>
        <end position="298"/>
    </location>
</feature>
<protein>
    <submittedName>
        <fullName evidence="8">Transcription factor Jun</fullName>
    </submittedName>
</protein>
<dbReference type="InParanoid" id="K2R2S9"/>
<dbReference type="InterPro" id="IPR051027">
    <property type="entry name" value="bZIP_transcription_factors"/>
</dbReference>
<feature type="compositionally biased region" description="Low complexity" evidence="6">
    <location>
        <begin position="285"/>
        <end position="298"/>
    </location>
</feature>
<evidence type="ECO:0000256" key="2">
    <source>
        <dbReference type="ARBA" id="ARBA00023015"/>
    </source>
</evidence>
<feature type="region of interest" description="Disordered" evidence="6">
    <location>
        <begin position="107"/>
        <end position="174"/>
    </location>
</feature>
<dbReference type="HOGENOM" id="CLU_066682_0_0_1"/>
<feature type="compositionally biased region" description="Basic and acidic residues" evidence="6">
    <location>
        <begin position="316"/>
        <end position="325"/>
    </location>
</feature>
<evidence type="ECO:0000256" key="1">
    <source>
        <dbReference type="ARBA" id="ARBA00004123"/>
    </source>
</evidence>
<dbReference type="Gene3D" id="1.20.5.170">
    <property type="match status" value="1"/>
</dbReference>
<proteinExistence type="predicted"/>
<dbReference type="EMBL" id="AHHD01000267">
    <property type="protein sequence ID" value="EKG16546.1"/>
    <property type="molecule type" value="Genomic_DNA"/>
</dbReference>
<feature type="region of interest" description="Disordered" evidence="6">
    <location>
        <begin position="315"/>
        <end position="356"/>
    </location>
</feature>
<keyword evidence="5" id="KW-0539">Nucleus</keyword>
<sequence>MAESKYDFGLQPHGARVDSFAGFTETPLPFTSINSGTEDVDTKFSFSSRSMVSFDPSSTTSFREGLQQATVHPGVLSGNGYTLSDDSRNSMSDQFFAPQAIFSSLSNARTQHGQVTPPDDLSPKSMETKPAFVNGDIGSPVRVEKPAEPVKSDSKRKRSSKAGTGTSRKRGRKATVIIEEEDLDPEERAKRDQFLERNRVAAHKCRQKKKEWMAKLDDEFRDLSAKNKYLQAEVQLLSNTLYELKNLIFQHTDCRYGPIDEFIRLEAEKVQMRARFNSNPSGALQGTQQSQSSFAQANSESAVSRSNAFIAQSAADSERVMERASTECSDFESLRSKSTAPDGGMGDQWTDMLEQS</sequence>
<dbReference type="SUPFAM" id="SSF57959">
    <property type="entry name" value="Leucine zipper domain"/>
    <property type="match status" value="1"/>
</dbReference>
<dbReference type="OrthoDB" id="295274at2759"/>
<dbReference type="PROSITE" id="PS50217">
    <property type="entry name" value="BZIP"/>
    <property type="match status" value="1"/>
</dbReference>
<dbReference type="VEuPathDB" id="FungiDB:MPH_06322"/>
<comment type="caution">
    <text evidence="8">The sequence shown here is derived from an EMBL/GenBank/DDBJ whole genome shotgun (WGS) entry which is preliminary data.</text>
</comment>
<feature type="domain" description="BZIP" evidence="7">
    <location>
        <begin position="188"/>
        <end position="251"/>
    </location>
</feature>
<gene>
    <name evidence="8" type="ORF">MPH_06322</name>
</gene>
<evidence type="ECO:0000256" key="5">
    <source>
        <dbReference type="ARBA" id="ARBA00023242"/>
    </source>
</evidence>
<dbReference type="AlphaFoldDB" id="K2R2S9"/>
<evidence type="ECO:0000313" key="8">
    <source>
        <dbReference type="EMBL" id="EKG16546.1"/>
    </source>
</evidence>
<keyword evidence="2" id="KW-0805">Transcription regulation</keyword>
<dbReference type="Pfam" id="PF00170">
    <property type="entry name" value="bZIP_1"/>
    <property type="match status" value="1"/>
</dbReference>
<dbReference type="InterPro" id="IPR002112">
    <property type="entry name" value="Leuzip_Jun"/>
</dbReference>
<dbReference type="Proteomes" id="UP000007129">
    <property type="component" value="Unassembled WGS sequence"/>
</dbReference>
<keyword evidence="4" id="KW-0804">Transcription</keyword>